<dbReference type="NCBIfam" id="TIGR00254">
    <property type="entry name" value="GGDEF"/>
    <property type="match status" value="1"/>
</dbReference>
<dbReference type="CDD" id="cd01949">
    <property type="entry name" value="GGDEF"/>
    <property type="match status" value="1"/>
</dbReference>
<dbReference type="GO" id="GO:0003824">
    <property type="term" value="F:catalytic activity"/>
    <property type="evidence" value="ECO:0007669"/>
    <property type="project" value="UniProtKB-ARBA"/>
</dbReference>
<reference evidence="2 3" key="1">
    <citation type="submission" date="2019-03" db="EMBL/GenBank/DDBJ databases">
        <title>Genomic Encyclopedia of Type Strains, Phase IV (KMG-IV): sequencing the most valuable type-strain genomes for metagenomic binning, comparative biology and taxonomic classification.</title>
        <authorList>
            <person name="Goeker M."/>
        </authorList>
    </citation>
    <scope>NUCLEOTIDE SEQUENCE [LARGE SCALE GENOMIC DNA]</scope>
    <source>
        <strain evidence="2 3">DSM 9035</strain>
    </source>
</reference>
<dbReference type="Gene3D" id="3.30.70.270">
    <property type="match status" value="1"/>
</dbReference>
<dbReference type="SUPFAM" id="SSF55073">
    <property type="entry name" value="Nucleotide cyclase"/>
    <property type="match status" value="1"/>
</dbReference>
<dbReference type="SMART" id="SM00267">
    <property type="entry name" value="GGDEF"/>
    <property type="match status" value="1"/>
</dbReference>
<dbReference type="PANTHER" id="PTHR43102:SF2">
    <property type="entry name" value="GAF DOMAIN-CONTAINING PROTEIN"/>
    <property type="match status" value="1"/>
</dbReference>
<feature type="domain" description="GGDEF" evidence="1">
    <location>
        <begin position="193"/>
        <end position="329"/>
    </location>
</feature>
<name>A0A4R3LQN0_9HYPH</name>
<dbReference type="InterPro" id="IPR029016">
    <property type="entry name" value="GAF-like_dom_sf"/>
</dbReference>
<organism evidence="2 3">
    <name type="scientific">Aquabacter spiritensis</name>
    <dbReference type="NCBI Taxonomy" id="933073"/>
    <lineage>
        <taxon>Bacteria</taxon>
        <taxon>Pseudomonadati</taxon>
        <taxon>Pseudomonadota</taxon>
        <taxon>Alphaproteobacteria</taxon>
        <taxon>Hyphomicrobiales</taxon>
        <taxon>Xanthobacteraceae</taxon>
        <taxon>Aquabacter</taxon>
    </lineage>
</organism>
<proteinExistence type="predicted"/>
<dbReference type="SMART" id="SM00065">
    <property type="entry name" value="GAF"/>
    <property type="match status" value="1"/>
</dbReference>
<dbReference type="InterPro" id="IPR000160">
    <property type="entry name" value="GGDEF_dom"/>
</dbReference>
<dbReference type="Proteomes" id="UP000294664">
    <property type="component" value="Unassembled WGS sequence"/>
</dbReference>
<dbReference type="Gene3D" id="3.30.450.40">
    <property type="match status" value="1"/>
</dbReference>
<evidence type="ECO:0000313" key="3">
    <source>
        <dbReference type="Proteomes" id="UP000294664"/>
    </source>
</evidence>
<dbReference type="InterPro" id="IPR043128">
    <property type="entry name" value="Rev_trsase/Diguanyl_cyclase"/>
</dbReference>
<dbReference type="EMBL" id="SMAI01000012">
    <property type="protein sequence ID" value="TCT02690.1"/>
    <property type="molecule type" value="Genomic_DNA"/>
</dbReference>
<dbReference type="FunFam" id="3.30.70.270:FF:000001">
    <property type="entry name" value="Diguanylate cyclase domain protein"/>
    <property type="match status" value="1"/>
</dbReference>
<dbReference type="SUPFAM" id="SSF55781">
    <property type="entry name" value="GAF domain-like"/>
    <property type="match status" value="1"/>
</dbReference>
<dbReference type="PANTHER" id="PTHR43102">
    <property type="entry name" value="SLR1143 PROTEIN"/>
    <property type="match status" value="1"/>
</dbReference>
<dbReference type="Pfam" id="PF01590">
    <property type="entry name" value="GAF"/>
    <property type="match status" value="1"/>
</dbReference>
<gene>
    <name evidence="2" type="ORF">EDC64_112127</name>
</gene>
<sequence>MTGMPGKDVLLRSQVLHSMNVLDTPPEETFDRITRLASASIGVPIALVSLVDEDRQWFKSVCGLDMRETPIAHSFCGHAVEGNDPLIIPDATRDARFADNPFVVGEEAIRFYAGVPLRSSEGVRVGTVCVLDRIPRTLTAKQLEILRDLAAITAHELELRRVASTDALTGAWNRRMLDMVATNEFNRARRVGRPFSVAIVDIDHFKLVNDRFGHEAGDGALFAFADIFRKVMRTEDWLFRIGGEEFAAVLIGAGRNAAADAMDRFRREIAGRAFVADRGTFTLTMSGAVAQAANDDGTPAATLPQLLDIVDRGLYRAKSEGRNRIVAVT</sequence>
<evidence type="ECO:0000259" key="1">
    <source>
        <dbReference type="PROSITE" id="PS50887"/>
    </source>
</evidence>
<protein>
    <submittedName>
        <fullName evidence="2">Diguanylate cyclase with GAF sensor</fullName>
    </submittedName>
</protein>
<dbReference type="InterPro" id="IPR003018">
    <property type="entry name" value="GAF"/>
</dbReference>
<evidence type="ECO:0000313" key="2">
    <source>
        <dbReference type="EMBL" id="TCT02690.1"/>
    </source>
</evidence>
<comment type="caution">
    <text evidence="2">The sequence shown here is derived from an EMBL/GenBank/DDBJ whole genome shotgun (WGS) entry which is preliminary data.</text>
</comment>
<dbReference type="AlphaFoldDB" id="A0A4R3LQN0"/>
<dbReference type="Pfam" id="PF00990">
    <property type="entry name" value="GGDEF"/>
    <property type="match status" value="1"/>
</dbReference>
<dbReference type="InterPro" id="IPR029787">
    <property type="entry name" value="Nucleotide_cyclase"/>
</dbReference>
<accession>A0A4R3LQN0</accession>
<dbReference type="PROSITE" id="PS50887">
    <property type="entry name" value="GGDEF"/>
    <property type="match status" value="1"/>
</dbReference>
<keyword evidence="3" id="KW-1185">Reference proteome</keyword>